<dbReference type="Pfam" id="PF13191">
    <property type="entry name" value="AAA_16"/>
    <property type="match status" value="1"/>
</dbReference>
<dbReference type="InterPro" id="IPR011990">
    <property type="entry name" value="TPR-like_helical_dom_sf"/>
</dbReference>
<reference evidence="4 5" key="1">
    <citation type="submission" date="2020-05" db="EMBL/GenBank/DDBJ databases">
        <title>MicrobeNet Type strains.</title>
        <authorList>
            <person name="Nicholson A.C."/>
        </authorList>
    </citation>
    <scope>NUCLEOTIDE SEQUENCE [LARGE SCALE GENOMIC DNA]</scope>
    <source>
        <strain evidence="4 5">JCM 14282</strain>
    </source>
</reference>
<feature type="domain" description="Guanylate cyclase" evidence="3">
    <location>
        <begin position="1"/>
        <end position="96"/>
    </location>
</feature>
<dbReference type="PANTHER" id="PTHR16305:SF28">
    <property type="entry name" value="GUANYLATE CYCLASE DOMAIN-CONTAINING PROTEIN"/>
    <property type="match status" value="1"/>
</dbReference>
<dbReference type="Gene3D" id="3.40.50.300">
    <property type="entry name" value="P-loop containing nucleotide triphosphate hydrolases"/>
    <property type="match status" value="1"/>
</dbReference>
<gene>
    <name evidence="4" type="ORF">HLA99_12675</name>
</gene>
<evidence type="ECO:0000256" key="2">
    <source>
        <dbReference type="ARBA" id="ARBA00022840"/>
    </source>
</evidence>
<dbReference type="EMBL" id="JABEMB010000021">
    <property type="protein sequence ID" value="NNH04699.1"/>
    <property type="molecule type" value="Genomic_DNA"/>
</dbReference>
<accession>A0A7Y2M2A5</accession>
<comment type="caution">
    <text evidence="4">The sequence shown here is derived from an EMBL/GenBank/DDBJ whole genome shotgun (WGS) entry which is preliminary data.</text>
</comment>
<protein>
    <submittedName>
        <fullName evidence="4">AAA family ATPase</fullName>
    </submittedName>
</protein>
<dbReference type="SUPFAM" id="SSF48452">
    <property type="entry name" value="TPR-like"/>
    <property type="match status" value="1"/>
</dbReference>
<keyword evidence="2" id="KW-0067">ATP-binding</keyword>
<evidence type="ECO:0000313" key="4">
    <source>
        <dbReference type="EMBL" id="NNH04699.1"/>
    </source>
</evidence>
<sequence length="1191" mass="124380">MLLPSTDDGGDIVKFAGDALFLLFSGPEHAKHAAHAAWNMNRVLTAIGDIHLPMARARLRMSVGVHSGTFEFFLTGADNVSVVLTGRDTTRVLALQAAADAGRILVSDETAALLPATQIAKEESAPGARRLLKAGSVASASLMALSVGRTAAAERFLPRAFAQRPDLLDSEPDHRWAAIAFVQVDAIAGEPTADDVERMRHLTRVVEEAAVDTGVTLLDVDPAPGGYRYFLTAGAPTTAQDPEGRLITAVLRIVRAAGDDRVRAGVTSGRVFAGFVGAQYRQTYTVMGDPTNLAARLAARAAPGTVLVARSALERTSRPFETEDAGTLTVKGKTQEIPVAIATGIGGATELAVQRAPFSGRERELARLRDALADAAAGRGILMTVSGPAGIGKTRLVEHALAETPLPVLRARGDRYGANTPYRTLQTLLRPLLGIPASATAAEAGAELAAAVGARAPDLAPWLPLLAPAFDAEARETPESDALDDAFRAERTSDVLARFIAVAAVELGVLVIDDAQWVDPVSAGVLDAVAAADSTHAIILVRRDETGGLGPLGDVVALGGLGETEVRDIVEAVAGRKLLPADAKPLIRRADGNPLYAIELATGLATGDDSLGIEQLVGERIDLLPEHERSVLRRAAVLGTRIPLGLYVRCVGAPFIVGGLGAFLELGPEAVSFRSELFRDVAYDQLTFQTRRELHRAAAAALEADPSVGGASRAVMLAAHYEAAGDWEAAQDAARQAAEAATQAFALEEAVRAYRVAVEAAKRSGDGDELADLLEALGRVSVAGGWAKEGLEAFSAARKLLVDAIARARVDRERAYALTVLGRQTEAVRALRAARRALTGAGEEGRAILAAVDVTEAGLRLRQARWNDARRLAEGAITALDGRASNDTETRVLADALRYSDIAAGEVEGDAGMVNLPRALELYDRAGDELSKSKVLNVLGARAYYRGDWTTAAVLYGQAGAAAEAAGDVVGAAIESANAAEILVDQGRIDEARPLIAESLHVFEASDNPYLVSFATGFLGRAALRASDPDAARAAFAKAAAGFAELGEQDSAIDARIRLAEAALDARDAPAAAEVLETVQEADAAGPSLSRLLRQRARVAAALGDAAEAQRLALEALDVPASPPFERAHSLALLTRLSAGGSADALLRDARAILLGLGVVDPEALLAPAVPGVRGDVTDASEILSPTESTR</sequence>
<dbReference type="GO" id="GO:0005524">
    <property type="term" value="F:ATP binding"/>
    <property type="evidence" value="ECO:0007669"/>
    <property type="project" value="UniProtKB-KW"/>
</dbReference>
<dbReference type="AlphaFoldDB" id="A0A7Y2M2A5"/>
<dbReference type="Pfam" id="PF00211">
    <property type="entry name" value="Guanylate_cyc"/>
    <property type="match status" value="2"/>
</dbReference>
<organism evidence="4 5">
    <name type="scientific">Microbacterium ulmi</name>
    <dbReference type="NCBI Taxonomy" id="179095"/>
    <lineage>
        <taxon>Bacteria</taxon>
        <taxon>Bacillati</taxon>
        <taxon>Actinomycetota</taxon>
        <taxon>Actinomycetes</taxon>
        <taxon>Micrococcales</taxon>
        <taxon>Microbacteriaceae</taxon>
        <taxon>Microbacterium</taxon>
    </lineage>
</organism>
<keyword evidence="1" id="KW-0547">Nucleotide-binding</keyword>
<dbReference type="PROSITE" id="PS50125">
    <property type="entry name" value="GUANYLATE_CYCLASE_2"/>
    <property type="match status" value="2"/>
</dbReference>
<dbReference type="GO" id="GO:0004016">
    <property type="term" value="F:adenylate cyclase activity"/>
    <property type="evidence" value="ECO:0007669"/>
    <property type="project" value="TreeGrafter"/>
</dbReference>
<feature type="domain" description="Guanylate cyclase" evidence="3">
    <location>
        <begin position="261"/>
        <end position="298"/>
    </location>
</feature>
<dbReference type="InterPro" id="IPR001054">
    <property type="entry name" value="A/G_cyclase"/>
</dbReference>
<dbReference type="Gene3D" id="1.25.40.10">
    <property type="entry name" value="Tetratricopeptide repeat domain"/>
    <property type="match status" value="1"/>
</dbReference>
<dbReference type="Gene3D" id="3.30.70.1230">
    <property type="entry name" value="Nucleotide cyclase"/>
    <property type="match status" value="2"/>
</dbReference>
<proteinExistence type="predicted"/>
<dbReference type="GO" id="GO:0009190">
    <property type="term" value="P:cyclic nucleotide biosynthetic process"/>
    <property type="evidence" value="ECO:0007669"/>
    <property type="project" value="InterPro"/>
</dbReference>
<dbReference type="PANTHER" id="PTHR16305">
    <property type="entry name" value="TESTICULAR SOLUBLE ADENYLYL CYCLASE"/>
    <property type="match status" value="1"/>
</dbReference>
<evidence type="ECO:0000259" key="3">
    <source>
        <dbReference type="PROSITE" id="PS50125"/>
    </source>
</evidence>
<dbReference type="InterPro" id="IPR041664">
    <property type="entry name" value="AAA_16"/>
</dbReference>
<dbReference type="SUPFAM" id="SSF55073">
    <property type="entry name" value="Nucleotide cyclase"/>
    <property type="match status" value="2"/>
</dbReference>
<dbReference type="InterPro" id="IPR029787">
    <property type="entry name" value="Nucleotide_cyclase"/>
</dbReference>
<dbReference type="SUPFAM" id="SSF52540">
    <property type="entry name" value="P-loop containing nucleoside triphosphate hydrolases"/>
    <property type="match status" value="1"/>
</dbReference>
<name>A0A7Y2M2A5_9MICO</name>
<dbReference type="GO" id="GO:0005737">
    <property type="term" value="C:cytoplasm"/>
    <property type="evidence" value="ECO:0007669"/>
    <property type="project" value="TreeGrafter"/>
</dbReference>
<keyword evidence="5" id="KW-1185">Reference proteome</keyword>
<dbReference type="Proteomes" id="UP000543598">
    <property type="component" value="Unassembled WGS sequence"/>
</dbReference>
<dbReference type="InterPro" id="IPR027417">
    <property type="entry name" value="P-loop_NTPase"/>
</dbReference>
<dbReference type="GO" id="GO:0035556">
    <property type="term" value="P:intracellular signal transduction"/>
    <property type="evidence" value="ECO:0007669"/>
    <property type="project" value="InterPro"/>
</dbReference>
<evidence type="ECO:0000313" key="5">
    <source>
        <dbReference type="Proteomes" id="UP000543598"/>
    </source>
</evidence>
<evidence type="ECO:0000256" key="1">
    <source>
        <dbReference type="ARBA" id="ARBA00022741"/>
    </source>
</evidence>